<evidence type="ECO:0000256" key="1">
    <source>
        <dbReference type="SAM" id="MobiDB-lite"/>
    </source>
</evidence>
<protein>
    <submittedName>
        <fullName evidence="2">Uncharacterized protein</fullName>
    </submittedName>
</protein>
<feature type="region of interest" description="Disordered" evidence="1">
    <location>
        <begin position="1"/>
        <end position="21"/>
    </location>
</feature>
<gene>
    <name evidence="2" type="ORF">ANE_LOCUS16418</name>
</gene>
<evidence type="ECO:0000313" key="3">
    <source>
        <dbReference type="Proteomes" id="UP000489600"/>
    </source>
</evidence>
<feature type="compositionally biased region" description="Basic residues" evidence="1">
    <location>
        <begin position="1"/>
        <end position="14"/>
    </location>
</feature>
<proteinExistence type="predicted"/>
<dbReference type="EMBL" id="CABITT030000005">
    <property type="protein sequence ID" value="VVB05974.1"/>
    <property type="molecule type" value="Genomic_DNA"/>
</dbReference>
<comment type="caution">
    <text evidence="2">The sequence shown here is derived from an EMBL/GenBank/DDBJ whole genome shotgun (WGS) entry which is preliminary data.</text>
</comment>
<organism evidence="2 3">
    <name type="scientific">Arabis nemorensis</name>
    <dbReference type="NCBI Taxonomy" id="586526"/>
    <lineage>
        <taxon>Eukaryota</taxon>
        <taxon>Viridiplantae</taxon>
        <taxon>Streptophyta</taxon>
        <taxon>Embryophyta</taxon>
        <taxon>Tracheophyta</taxon>
        <taxon>Spermatophyta</taxon>
        <taxon>Magnoliopsida</taxon>
        <taxon>eudicotyledons</taxon>
        <taxon>Gunneridae</taxon>
        <taxon>Pentapetalae</taxon>
        <taxon>rosids</taxon>
        <taxon>malvids</taxon>
        <taxon>Brassicales</taxon>
        <taxon>Brassicaceae</taxon>
        <taxon>Arabideae</taxon>
        <taxon>Arabis</taxon>
    </lineage>
</organism>
<keyword evidence="3" id="KW-1185">Reference proteome</keyword>
<evidence type="ECO:0000313" key="2">
    <source>
        <dbReference type="EMBL" id="VVB05974.1"/>
    </source>
</evidence>
<reference evidence="2" key="1">
    <citation type="submission" date="2019-07" db="EMBL/GenBank/DDBJ databases">
        <authorList>
            <person name="Dittberner H."/>
        </authorList>
    </citation>
    <scope>NUCLEOTIDE SEQUENCE [LARGE SCALE GENOMIC DNA]</scope>
</reference>
<dbReference type="AlphaFoldDB" id="A0A565BX90"/>
<dbReference type="Proteomes" id="UP000489600">
    <property type="component" value="Unassembled WGS sequence"/>
</dbReference>
<accession>A0A565BX90</accession>
<name>A0A565BX90_9BRAS</name>
<sequence length="74" mass="8682">MSHKRIQLKRPNHRAKNEKIPEPEYRSVSHFCQGSTWLGLLQKEKIFTTELRVASIAQRLVFSDSLGDTEEEER</sequence>